<sequence length="99" mass="11218">MWNTTKTSSLSAWGGMRSHHLSFSDRKWEKEKKKKKQETQTDLQQNFLSSARMLKSLQGQHFRRKLKSKKLCCVAVVGSADVLTDSRGIPSSAGSNFSR</sequence>
<proteinExistence type="predicted"/>
<feature type="region of interest" description="Disordered" evidence="1">
    <location>
        <begin position="1"/>
        <end position="41"/>
    </location>
</feature>
<dbReference type="Proteomes" id="UP000267096">
    <property type="component" value="Unassembled WGS sequence"/>
</dbReference>
<dbReference type="AlphaFoldDB" id="A0A0M3J105"/>
<name>A0A0M3J105_ANISI</name>
<evidence type="ECO:0000313" key="3">
    <source>
        <dbReference type="Proteomes" id="UP000267096"/>
    </source>
</evidence>
<evidence type="ECO:0000313" key="2">
    <source>
        <dbReference type="EMBL" id="VDK18401.1"/>
    </source>
</evidence>
<feature type="compositionally biased region" description="Polar residues" evidence="1">
    <location>
        <begin position="1"/>
        <end position="11"/>
    </location>
</feature>
<reference evidence="4" key="1">
    <citation type="submission" date="2017-02" db="UniProtKB">
        <authorList>
            <consortium name="WormBaseParasite"/>
        </authorList>
    </citation>
    <scope>IDENTIFICATION</scope>
</reference>
<accession>A0A0M3J105</accession>
<protein>
    <submittedName>
        <fullName evidence="4">Ovule protein</fullName>
    </submittedName>
</protein>
<organism evidence="4">
    <name type="scientific">Anisakis simplex</name>
    <name type="common">Herring worm</name>
    <dbReference type="NCBI Taxonomy" id="6269"/>
    <lineage>
        <taxon>Eukaryota</taxon>
        <taxon>Metazoa</taxon>
        <taxon>Ecdysozoa</taxon>
        <taxon>Nematoda</taxon>
        <taxon>Chromadorea</taxon>
        <taxon>Rhabditida</taxon>
        <taxon>Spirurina</taxon>
        <taxon>Ascaridomorpha</taxon>
        <taxon>Ascaridoidea</taxon>
        <taxon>Anisakidae</taxon>
        <taxon>Anisakis</taxon>
        <taxon>Anisakis simplex complex</taxon>
    </lineage>
</organism>
<dbReference type="WBParaSite" id="ASIM_0000119901-mRNA-1">
    <property type="protein sequence ID" value="ASIM_0000119901-mRNA-1"/>
    <property type="gene ID" value="ASIM_0000119901"/>
</dbReference>
<dbReference type="EMBL" id="UYRR01001012">
    <property type="protein sequence ID" value="VDK18401.1"/>
    <property type="molecule type" value="Genomic_DNA"/>
</dbReference>
<gene>
    <name evidence="2" type="ORF">ASIM_LOCUS1088</name>
</gene>
<reference evidence="2 3" key="2">
    <citation type="submission" date="2018-11" db="EMBL/GenBank/DDBJ databases">
        <authorList>
            <consortium name="Pathogen Informatics"/>
        </authorList>
    </citation>
    <scope>NUCLEOTIDE SEQUENCE [LARGE SCALE GENOMIC DNA]</scope>
</reference>
<feature type="compositionally biased region" description="Basic and acidic residues" evidence="1">
    <location>
        <begin position="22"/>
        <end position="31"/>
    </location>
</feature>
<evidence type="ECO:0000313" key="4">
    <source>
        <dbReference type="WBParaSite" id="ASIM_0000119901-mRNA-1"/>
    </source>
</evidence>
<keyword evidence="3" id="KW-1185">Reference proteome</keyword>
<evidence type="ECO:0000256" key="1">
    <source>
        <dbReference type="SAM" id="MobiDB-lite"/>
    </source>
</evidence>